<dbReference type="Gene3D" id="2.60.40.10">
    <property type="entry name" value="Immunoglobulins"/>
    <property type="match status" value="1"/>
</dbReference>
<dbReference type="EMBL" id="JBHULL010000007">
    <property type="protein sequence ID" value="MFD2582370.1"/>
    <property type="molecule type" value="Genomic_DNA"/>
</dbReference>
<evidence type="ECO:0000259" key="11">
    <source>
        <dbReference type="PROSITE" id="PS50109"/>
    </source>
</evidence>
<dbReference type="SUPFAM" id="SSF52172">
    <property type="entry name" value="CheY-like"/>
    <property type="match status" value="1"/>
</dbReference>
<accession>A0ABW5MGR8</accession>
<evidence type="ECO:0000259" key="10">
    <source>
        <dbReference type="PROSITE" id="PS01124"/>
    </source>
</evidence>
<evidence type="ECO:0000259" key="12">
    <source>
        <dbReference type="PROSITE" id="PS50110"/>
    </source>
</evidence>
<feature type="domain" description="Response regulatory" evidence="12">
    <location>
        <begin position="1125"/>
        <end position="1240"/>
    </location>
</feature>
<proteinExistence type="predicted"/>
<keyword evidence="3 7" id="KW-0597">Phosphoprotein</keyword>
<dbReference type="SUPFAM" id="SSF63829">
    <property type="entry name" value="Calcium-dependent phosphotriesterase"/>
    <property type="match status" value="3"/>
</dbReference>
<dbReference type="Gene3D" id="3.30.565.10">
    <property type="entry name" value="Histidine kinase-like ATPase, C-terminal domain"/>
    <property type="match status" value="1"/>
</dbReference>
<dbReference type="PROSITE" id="PS01124">
    <property type="entry name" value="HTH_ARAC_FAMILY_2"/>
    <property type="match status" value="1"/>
</dbReference>
<keyword evidence="8" id="KW-0812">Transmembrane</keyword>
<dbReference type="Proteomes" id="UP001597461">
    <property type="component" value="Unassembled WGS sequence"/>
</dbReference>
<dbReference type="SUPFAM" id="SSF46689">
    <property type="entry name" value="Homeodomain-like"/>
    <property type="match status" value="1"/>
</dbReference>
<keyword evidence="4" id="KW-0805">Transcription regulation</keyword>
<dbReference type="Gene3D" id="2.130.10.10">
    <property type="entry name" value="YVTN repeat-like/Quinoprotein amine dehydrogenase"/>
    <property type="match status" value="3"/>
</dbReference>
<comment type="catalytic activity">
    <reaction evidence="1">
        <text>ATP + protein L-histidine = ADP + protein N-phospho-L-histidine.</text>
        <dbReference type="EC" id="2.7.13.3"/>
    </reaction>
</comment>
<comment type="caution">
    <text evidence="13">The sequence shown here is derived from an EMBL/GenBank/DDBJ whole genome shotgun (WGS) entry which is preliminary data.</text>
</comment>
<dbReference type="Pfam" id="PF00072">
    <property type="entry name" value="Response_reg"/>
    <property type="match status" value="1"/>
</dbReference>
<dbReference type="SMART" id="SM00448">
    <property type="entry name" value="REC"/>
    <property type="match status" value="1"/>
</dbReference>
<dbReference type="Gene3D" id="1.10.287.130">
    <property type="match status" value="1"/>
</dbReference>
<dbReference type="Pfam" id="PF02518">
    <property type="entry name" value="HATPase_c"/>
    <property type="match status" value="1"/>
</dbReference>
<name>A0ABW5MGR8_9SPHI</name>
<feature type="transmembrane region" description="Helical" evidence="8">
    <location>
        <begin position="778"/>
        <end position="796"/>
    </location>
</feature>
<dbReference type="Gene3D" id="1.10.10.60">
    <property type="entry name" value="Homeodomain-like"/>
    <property type="match status" value="1"/>
</dbReference>
<dbReference type="CDD" id="cd00075">
    <property type="entry name" value="HATPase"/>
    <property type="match status" value="1"/>
</dbReference>
<feature type="chain" id="PRO_5046873622" description="histidine kinase" evidence="9">
    <location>
        <begin position="19"/>
        <end position="1383"/>
    </location>
</feature>
<sequence>MQRILHLFFFLTIGFCCAAAEDPFTIRHLAIENGLSNNFVRCIYQDKKGFFWLGTKDGLNRYDGYDFKIFRNELDNKASLIHNIIHTVSSDADNNMWIGTRKGLSVYNDQKGIFNTAKYRDWRTGKILPLINVIREIVSGPQNTMLVGTEGLGLIRFGQPSGTGEPIPLLVNGKKNLFYGVQAAGADNKGRIWVFIQNQGLALLDVRAGVLNLCNTDVLLAQAMAVSGGKVYLGTQRGLYCYDPATNLNTEIKGIRDMLLGMSVSAIAADKHGELYLGTNGSGVFRYIISNNQVDVVNSDFDNGFIGENIYSVFIDKNDRKWVGTSSGGVTILDPEKKTFQTWVHDPNKNSLPGNSISAFVSQSKGKLYIGTDGFGLSIWDQQSDHFLNFKHTADPSSISTDFVSSLIADTKGDIWIGTFNEGVNRFTPLTQKFKRYKMINPLTGIESKVAFTVFEDIDRDIWVGTLRRGSLLGALYRFNAPQDKFEIFDQQLGDLFTMMQARNGQIWAGNLSQLVQIDKKNKKHHFYDLGYTVRAIYEDKNGLLWMGTEGGGLFVFDPVKKKVVLRFTTADGLCNNSVLTLIPDERGNLWMSTYYGVSCFNFDKRKFSNFYQSDGLQSNQFQINAGVKLKSGEIVFGGIRGFSLFNPDKIVPRKDMPGLFLTGITINNTPIEKNLDWVVAEDNVAIREIEVPYDQAVFTFNFTALEFSSPEKISYQYFMDGWDRGWSKSGKDRKATYTHIAEGNYTFKVRSTNVEGEWGNQEISLKIKVLPPWYRTLWAYLGYLAAIAGLLYVYLRYRNTQTRLKYEVQIINLEAQRKKAEYDSQVARHNMERLAHEKERIINEQEKALAEKRMSFFTNISHEFRSPLSLIINPVNDLIKKNSPDSQVANELNFIQRNAKRMLSLVDQLLLFRKAEEGFEQIKAHKLDLEKLSRAVYDCFTQQATAKQIDYRFESSAFEPEVYAEGTKIEIVLFNLISNALKYTPAGGEILIKLSENEQQLMLTVQDSGVGIPQAAADRIFERFYQAERTDGTHKSGFGIGLYLAKQFVEAHSGTIAYQNRPDGGSIFSITLLKGTDHLAGFIVADAQDGEEDLFEEIYAPDLLTPVEDNNISLDVSIVSDKQAILIVDDERDIRKYIASLFINDYTVYEAEDGEQGLQIASEKLPDLIITDFKMLGINGIEFCQSIKSNPTLSYIPVILLTASSSQDLKLKSVHGGADDYINKPFEREYLVARVANLLRNRNNLQNYFYNEITLQSNSVVVSEEYKAFLDACILVVEKHLTDSDFGIKTLADEVGMSHSNLYKRVKSISGQSVNAFIRFIRLRKAAELLIGSDYNVTEVAFRSGFNDAKYFGKQFSKLFGLTPTAFITKHRKTLGRRYKMK</sequence>
<dbReference type="SMART" id="SM00387">
    <property type="entry name" value="HATPase_c"/>
    <property type="match status" value="1"/>
</dbReference>
<dbReference type="InterPro" id="IPR036890">
    <property type="entry name" value="HATPase_C_sf"/>
</dbReference>
<evidence type="ECO:0000256" key="8">
    <source>
        <dbReference type="SAM" id="Phobius"/>
    </source>
</evidence>
<dbReference type="Pfam" id="PF07495">
    <property type="entry name" value="Y_Y_Y"/>
    <property type="match status" value="1"/>
</dbReference>
<dbReference type="InterPro" id="IPR013783">
    <property type="entry name" value="Ig-like_fold"/>
</dbReference>
<dbReference type="InterPro" id="IPR009057">
    <property type="entry name" value="Homeodomain-like_sf"/>
</dbReference>
<dbReference type="InterPro" id="IPR011006">
    <property type="entry name" value="CheY-like_superfamily"/>
</dbReference>
<evidence type="ECO:0000256" key="5">
    <source>
        <dbReference type="ARBA" id="ARBA00023125"/>
    </source>
</evidence>
<evidence type="ECO:0000256" key="4">
    <source>
        <dbReference type="ARBA" id="ARBA00023015"/>
    </source>
</evidence>
<evidence type="ECO:0000256" key="1">
    <source>
        <dbReference type="ARBA" id="ARBA00000085"/>
    </source>
</evidence>
<evidence type="ECO:0000313" key="14">
    <source>
        <dbReference type="Proteomes" id="UP001597461"/>
    </source>
</evidence>
<keyword evidence="8" id="KW-1133">Transmembrane helix</keyword>
<dbReference type="PANTHER" id="PTHR43547:SF2">
    <property type="entry name" value="HYBRID SIGNAL TRANSDUCTION HISTIDINE KINASE C"/>
    <property type="match status" value="1"/>
</dbReference>
<dbReference type="PROSITE" id="PS00041">
    <property type="entry name" value="HTH_ARAC_FAMILY_1"/>
    <property type="match status" value="1"/>
</dbReference>
<dbReference type="RefSeq" id="WP_379077187.1">
    <property type="nucleotide sequence ID" value="NZ_JBHULL010000007.1"/>
</dbReference>
<keyword evidence="14" id="KW-1185">Reference proteome</keyword>
<dbReference type="InterPro" id="IPR015943">
    <property type="entry name" value="WD40/YVTN_repeat-like_dom_sf"/>
</dbReference>
<dbReference type="Gene3D" id="3.40.50.2300">
    <property type="match status" value="1"/>
</dbReference>
<feature type="domain" description="Histidine kinase" evidence="11">
    <location>
        <begin position="860"/>
        <end position="1077"/>
    </location>
</feature>
<dbReference type="SMART" id="SM00342">
    <property type="entry name" value="HTH_ARAC"/>
    <property type="match status" value="1"/>
</dbReference>
<dbReference type="Pfam" id="PF12833">
    <property type="entry name" value="HTH_18"/>
    <property type="match status" value="1"/>
</dbReference>
<dbReference type="InterPro" id="IPR018062">
    <property type="entry name" value="HTH_AraC-typ_CS"/>
</dbReference>
<dbReference type="PANTHER" id="PTHR43547">
    <property type="entry name" value="TWO-COMPONENT HISTIDINE KINASE"/>
    <property type="match status" value="1"/>
</dbReference>
<dbReference type="PRINTS" id="PR00344">
    <property type="entry name" value="BCTRLSENSOR"/>
</dbReference>
<dbReference type="PROSITE" id="PS50110">
    <property type="entry name" value="RESPONSE_REGULATORY"/>
    <property type="match status" value="1"/>
</dbReference>
<dbReference type="PROSITE" id="PS50109">
    <property type="entry name" value="HIS_KIN"/>
    <property type="match status" value="1"/>
</dbReference>
<keyword evidence="6" id="KW-0804">Transcription</keyword>
<gene>
    <name evidence="13" type="ORF">ACFSR6_07715</name>
</gene>
<organism evidence="13 14">
    <name type="scientific">Pedobacter vanadiisoli</name>
    <dbReference type="NCBI Taxonomy" id="1761975"/>
    <lineage>
        <taxon>Bacteria</taxon>
        <taxon>Pseudomonadati</taxon>
        <taxon>Bacteroidota</taxon>
        <taxon>Sphingobacteriia</taxon>
        <taxon>Sphingobacteriales</taxon>
        <taxon>Sphingobacteriaceae</taxon>
        <taxon>Pedobacter</taxon>
    </lineage>
</organism>
<evidence type="ECO:0000256" key="7">
    <source>
        <dbReference type="PROSITE-ProRule" id="PRU00169"/>
    </source>
</evidence>
<dbReference type="Pfam" id="PF07494">
    <property type="entry name" value="Reg_prop"/>
    <property type="match status" value="3"/>
</dbReference>
<dbReference type="InterPro" id="IPR003594">
    <property type="entry name" value="HATPase_dom"/>
</dbReference>
<dbReference type="EC" id="2.7.13.3" evidence="2"/>
<dbReference type="InterPro" id="IPR003661">
    <property type="entry name" value="HisK_dim/P_dom"/>
</dbReference>
<dbReference type="InterPro" id="IPR001789">
    <property type="entry name" value="Sig_transdc_resp-reg_receiver"/>
</dbReference>
<evidence type="ECO:0000256" key="2">
    <source>
        <dbReference type="ARBA" id="ARBA00012438"/>
    </source>
</evidence>
<dbReference type="CDD" id="cd00082">
    <property type="entry name" value="HisKA"/>
    <property type="match status" value="1"/>
</dbReference>
<feature type="modified residue" description="4-aspartylphosphate" evidence="7">
    <location>
        <position position="1173"/>
    </location>
</feature>
<dbReference type="SUPFAM" id="SSF55874">
    <property type="entry name" value="ATPase domain of HSP90 chaperone/DNA topoisomerase II/histidine kinase"/>
    <property type="match status" value="1"/>
</dbReference>
<dbReference type="InterPro" id="IPR036097">
    <property type="entry name" value="HisK_dim/P_sf"/>
</dbReference>
<feature type="signal peptide" evidence="9">
    <location>
        <begin position="1"/>
        <end position="18"/>
    </location>
</feature>
<dbReference type="Pfam" id="PF00512">
    <property type="entry name" value="HisKA"/>
    <property type="match status" value="1"/>
</dbReference>
<evidence type="ECO:0000256" key="3">
    <source>
        <dbReference type="ARBA" id="ARBA00022553"/>
    </source>
</evidence>
<dbReference type="InterPro" id="IPR018060">
    <property type="entry name" value="HTH_AraC"/>
</dbReference>
<dbReference type="SMART" id="SM00388">
    <property type="entry name" value="HisKA"/>
    <property type="match status" value="1"/>
</dbReference>
<dbReference type="InterPro" id="IPR005467">
    <property type="entry name" value="His_kinase_dom"/>
</dbReference>
<keyword evidence="8" id="KW-0472">Membrane</keyword>
<dbReference type="InterPro" id="IPR011110">
    <property type="entry name" value="Reg_prop"/>
</dbReference>
<keyword evidence="5" id="KW-0238">DNA-binding</keyword>
<protein>
    <recommendedName>
        <fullName evidence="2">histidine kinase</fullName>
        <ecNumber evidence="2">2.7.13.3</ecNumber>
    </recommendedName>
</protein>
<feature type="domain" description="HTH araC/xylS-type" evidence="10">
    <location>
        <begin position="1272"/>
        <end position="1371"/>
    </location>
</feature>
<evidence type="ECO:0000256" key="9">
    <source>
        <dbReference type="SAM" id="SignalP"/>
    </source>
</evidence>
<keyword evidence="9" id="KW-0732">Signal</keyword>
<dbReference type="InterPro" id="IPR004358">
    <property type="entry name" value="Sig_transdc_His_kin-like_C"/>
</dbReference>
<reference evidence="14" key="1">
    <citation type="journal article" date="2019" name="Int. J. Syst. Evol. Microbiol.">
        <title>The Global Catalogue of Microorganisms (GCM) 10K type strain sequencing project: providing services to taxonomists for standard genome sequencing and annotation.</title>
        <authorList>
            <consortium name="The Broad Institute Genomics Platform"/>
            <consortium name="The Broad Institute Genome Sequencing Center for Infectious Disease"/>
            <person name="Wu L."/>
            <person name="Ma J."/>
        </authorList>
    </citation>
    <scope>NUCLEOTIDE SEQUENCE [LARGE SCALE GENOMIC DNA]</scope>
    <source>
        <strain evidence="14">KCTC 42866</strain>
    </source>
</reference>
<dbReference type="InterPro" id="IPR011123">
    <property type="entry name" value="Y_Y_Y"/>
</dbReference>
<evidence type="ECO:0000256" key="6">
    <source>
        <dbReference type="ARBA" id="ARBA00023163"/>
    </source>
</evidence>
<dbReference type="SUPFAM" id="SSF47384">
    <property type="entry name" value="Homodimeric domain of signal transducing histidine kinase"/>
    <property type="match status" value="1"/>
</dbReference>
<evidence type="ECO:0000313" key="13">
    <source>
        <dbReference type="EMBL" id="MFD2582370.1"/>
    </source>
</evidence>